<proteinExistence type="predicted"/>
<evidence type="ECO:0000313" key="3">
    <source>
        <dbReference type="EMBL" id="KAJ1163351.1"/>
    </source>
</evidence>
<reference evidence="3" key="1">
    <citation type="journal article" date="2022" name="bioRxiv">
        <title>Sequencing and chromosome-scale assembly of the giantPleurodeles waltlgenome.</title>
        <authorList>
            <person name="Brown T."/>
            <person name="Elewa A."/>
            <person name="Iarovenko S."/>
            <person name="Subramanian E."/>
            <person name="Araus A.J."/>
            <person name="Petzold A."/>
            <person name="Susuki M."/>
            <person name="Suzuki K.-i.T."/>
            <person name="Hayashi T."/>
            <person name="Toyoda A."/>
            <person name="Oliveira C."/>
            <person name="Osipova E."/>
            <person name="Leigh N.D."/>
            <person name="Simon A."/>
            <person name="Yun M.H."/>
        </authorList>
    </citation>
    <scope>NUCLEOTIDE SEQUENCE</scope>
    <source>
        <strain evidence="3">20211129_DDA</strain>
        <tissue evidence="3">Liver</tissue>
    </source>
</reference>
<dbReference type="Proteomes" id="UP001066276">
    <property type="component" value="Chromosome 4_2"/>
</dbReference>
<comment type="caution">
    <text evidence="3">The sequence shown here is derived from an EMBL/GenBank/DDBJ whole genome shotgun (WGS) entry which is preliminary data.</text>
</comment>
<keyword evidence="4" id="KW-1185">Reference proteome</keyword>
<keyword evidence="2" id="KW-0812">Transmembrane</keyword>
<dbReference type="AlphaFoldDB" id="A0AAV7SH00"/>
<feature type="region of interest" description="Disordered" evidence="1">
    <location>
        <begin position="121"/>
        <end position="157"/>
    </location>
</feature>
<sequence>MKFCWIHERGPSESIFQGPLVRGPDSFIPGSPRGARGTRSSPRRGRVSRFWSFSGAPLFAESFGNNTRWDLDRFISPRWFSVLGVFLFIASGFTLVSRLYCLIFKCPQWCSAGSTNGGPQSLFSRGPRSGAPPASFPGPPIRSPALRSPSPSGEPEARVAHLGAAGQPVLVLLGGPSTLRASWFLDDDSSAEGWRCAGALAPSAVLASLSPRSMLATGLQERSRPPSYVLP</sequence>
<keyword evidence="2" id="KW-0472">Membrane</keyword>
<gene>
    <name evidence="3" type="ORF">NDU88_003810</name>
</gene>
<dbReference type="EMBL" id="JANPWB010000008">
    <property type="protein sequence ID" value="KAJ1163351.1"/>
    <property type="molecule type" value="Genomic_DNA"/>
</dbReference>
<feature type="transmembrane region" description="Helical" evidence="2">
    <location>
        <begin position="79"/>
        <end position="100"/>
    </location>
</feature>
<evidence type="ECO:0000256" key="1">
    <source>
        <dbReference type="SAM" id="MobiDB-lite"/>
    </source>
</evidence>
<protein>
    <submittedName>
        <fullName evidence="3">Uncharacterized protein</fullName>
    </submittedName>
</protein>
<evidence type="ECO:0000313" key="4">
    <source>
        <dbReference type="Proteomes" id="UP001066276"/>
    </source>
</evidence>
<keyword evidence="2" id="KW-1133">Transmembrane helix</keyword>
<evidence type="ECO:0000256" key="2">
    <source>
        <dbReference type="SAM" id="Phobius"/>
    </source>
</evidence>
<name>A0AAV7SH00_PLEWA</name>
<accession>A0AAV7SH00</accession>
<organism evidence="3 4">
    <name type="scientific">Pleurodeles waltl</name>
    <name type="common">Iberian ribbed newt</name>
    <dbReference type="NCBI Taxonomy" id="8319"/>
    <lineage>
        <taxon>Eukaryota</taxon>
        <taxon>Metazoa</taxon>
        <taxon>Chordata</taxon>
        <taxon>Craniata</taxon>
        <taxon>Vertebrata</taxon>
        <taxon>Euteleostomi</taxon>
        <taxon>Amphibia</taxon>
        <taxon>Batrachia</taxon>
        <taxon>Caudata</taxon>
        <taxon>Salamandroidea</taxon>
        <taxon>Salamandridae</taxon>
        <taxon>Pleurodelinae</taxon>
        <taxon>Pleurodeles</taxon>
    </lineage>
</organism>